<reference evidence="8" key="1">
    <citation type="journal article" date="2021" name="PeerJ">
        <title>Extensive microbial diversity within the chicken gut microbiome revealed by metagenomics and culture.</title>
        <authorList>
            <person name="Gilroy R."/>
            <person name="Ravi A."/>
            <person name="Getino M."/>
            <person name="Pursley I."/>
            <person name="Horton D.L."/>
            <person name="Alikhan N.F."/>
            <person name="Baker D."/>
            <person name="Gharbi K."/>
            <person name="Hall N."/>
            <person name="Watson M."/>
            <person name="Adriaenssens E.M."/>
            <person name="Foster-Nyarko E."/>
            <person name="Jarju S."/>
            <person name="Secka A."/>
            <person name="Antonio M."/>
            <person name="Oren A."/>
            <person name="Chaudhuri R.R."/>
            <person name="La Ragione R."/>
            <person name="Hildebrand F."/>
            <person name="Pallen M.J."/>
        </authorList>
    </citation>
    <scope>NUCLEOTIDE SEQUENCE</scope>
    <source>
        <strain evidence="8">G3-2149</strain>
    </source>
</reference>
<comment type="caution">
    <text evidence="8">The sequence shown here is derived from an EMBL/GenBank/DDBJ whole genome shotgun (WGS) entry which is preliminary data.</text>
</comment>
<keyword evidence="6" id="KW-0067">ATP-binding</keyword>
<dbReference type="EC" id="2.7.1.49" evidence="2"/>
<sequence>MKYIHIMTIAGSDCSGGAGIQADIKTISALGAYASSVITAITVQNTCGVSAVYPVPADIVGQQIHAIRTDILPDAIKIGMVTDENIIRSICKELKEITDIPVVFDPVLVSSSGFSLATPEALESIKTEMIPLCYLLTPNLPEAQLLSGITIDDETSVRSAAEVLLNMGCKHVLIKGGHRSDGEMKDLLFSKDTVNNPLSFSEQKIHTRNTHGTGCTLSSAIATFIARGCMLPEAVSEGKKYLTKALTAGKDIRIGQGQGPLNHFFDPQKAILK</sequence>
<dbReference type="SUPFAM" id="SSF53613">
    <property type="entry name" value="Ribokinase-like"/>
    <property type="match status" value="1"/>
</dbReference>
<comment type="pathway">
    <text evidence="1">Cofactor biosynthesis; thiamine diphosphate biosynthesis.</text>
</comment>
<keyword evidence="3 8" id="KW-0808">Transferase</keyword>
<dbReference type="InterPro" id="IPR013749">
    <property type="entry name" value="PM/HMP-P_kinase-1"/>
</dbReference>
<dbReference type="InterPro" id="IPR029056">
    <property type="entry name" value="Ribokinase-like"/>
</dbReference>
<dbReference type="GO" id="GO:0008972">
    <property type="term" value="F:phosphomethylpyrimidine kinase activity"/>
    <property type="evidence" value="ECO:0007669"/>
    <property type="project" value="InterPro"/>
</dbReference>
<dbReference type="GO" id="GO:0009228">
    <property type="term" value="P:thiamine biosynthetic process"/>
    <property type="evidence" value="ECO:0007669"/>
    <property type="project" value="InterPro"/>
</dbReference>
<accession>A0A9E2L6T1</accession>
<dbReference type="NCBIfam" id="TIGR00097">
    <property type="entry name" value="HMP-P_kinase"/>
    <property type="match status" value="1"/>
</dbReference>
<evidence type="ECO:0000256" key="2">
    <source>
        <dbReference type="ARBA" id="ARBA00012135"/>
    </source>
</evidence>
<dbReference type="GO" id="GO:0005524">
    <property type="term" value="F:ATP binding"/>
    <property type="evidence" value="ECO:0007669"/>
    <property type="project" value="UniProtKB-KW"/>
</dbReference>
<dbReference type="EMBL" id="JAHLFU010000054">
    <property type="protein sequence ID" value="MBU3852778.1"/>
    <property type="molecule type" value="Genomic_DNA"/>
</dbReference>
<dbReference type="InterPro" id="IPR004399">
    <property type="entry name" value="HMP/HMP-P_kinase_dom"/>
</dbReference>
<evidence type="ECO:0000256" key="5">
    <source>
        <dbReference type="ARBA" id="ARBA00022777"/>
    </source>
</evidence>
<dbReference type="AlphaFoldDB" id="A0A9E2L6T1"/>
<protein>
    <recommendedName>
        <fullName evidence="2">hydroxymethylpyrimidine kinase</fullName>
        <ecNumber evidence="2">2.7.1.49</ecNumber>
    </recommendedName>
</protein>
<dbReference type="GO" id="GO:0005829">
    <property type="term" value="C:cytosol"/>
    <property type="evidence" value="ECO:0007669"/>
    <property type="project" value="TreeGrafter"/>
</dbReference>
<evidence type="ECO:0000313" key="8">
    <source>
        <dbReference type="EMBL" id="MBU3852778.1"/>
    </source>
</evidence>
<dbReference type="Proteomes" id="UP000823865">
    <property type="component" value="Unassembled WGS sequence"/>
</dbReference>
<name>A0A9E2L6T1_9BACT</name>
<dbReference type="Pfam" id="PF08543">
    <property type="entry name" value="Phos_pyr_kin"/>
    <property type="match status" value="1"/>
</dbReference>
<dbReference type="Gene3D" id="3.40.1190.20">
    <property type="match status" value="1"/>
</dbReference>
<organism evidence="8 9">
    <name type="scientific">Candidatus Paraprevotella stercoravium</name>
    <dbReference type="NCBI Taxonomy" id="2838725"/>
    <lineage>
        <taxon>Bacteria</taxon>
        <taxon>Pseudomonadati</taxon>
        <taxon>Bacteroidota</taxon>
        <taxon>Bacteroidia</taxon>
        <taxon>Bacteroidales</taxon>
        <taxon>Prevotellaceae</taxon>
        <taxon>Paraprevotella</taxon>
    </lineage>
</organism>
<feature type="domain" description="Pyridoxamine kinase/Phosphomethylpyrimidine kinase" evidence="7">
    <location>
        <begin position="13"/>
        <end position="262"/>
    </location>
</feature>
<dbReference type="PANTHER" id="PTHR20858">
    <property type="entry name" value="PHOSPHOMETHYLPYRIMIDINE KINASE"/>
    <property type="match status" value="1"/>
</dbReference>
<dbReference type="PANTHER" id="PTHR20858:SF17">
    <property type="entry name" value="HYDROXYMETHYLPYRIMIDINE_PHOSPHOMETHYLPYRIMIDINE KINASE THI20-RELATED"/>
    <property type="match status" value="1"/>
</dbReference>
<evidence type="ECO:0000256" key="6">
    <source>
        <dbReference type="ARBA" id="ARBA00022840"/>
    </source>
</evidence>
<evidence type="ECO:0000256" key="1">
    <source>
        <dbReference type="ARBA" id="ARBA00004948"/>
    </source>
</evidence>
<evidence type="ECO:0000256" key="3">
    <source>
        <dbReference type="ARBA" id="ARBA00022679"/>
    </source>
</evidence>
<dbReference type="GO" id="GO:0008902">
    <property type="term" value="F:hydroxymethylpyrimidine kinase activity"/>
    <property type="evidence" value="ECO:0007669"/>
    <property type="project" value="UniProtKB-EC"/>
</dbReference>
<dbReference type="FunFam" id="3.40.1190.20:FF:000003">
    <property type="entry name" value="Phosphomethylpyrimidine kinase ThiD"/>
    <property type="match status" value="1"/>
</dbReference>
<dbReference type="CDD" id="cd01169">
    <property type="entry name" value="HMPP_kinase"/>
    <property type="match status" value="1"/>
</dbReference>
<reference evidence="8" key="2">
    <citation type="submission" date="2021-04" db="EMBL/GenBank/DDBJ databases">
        <authorList>
            <person name="Gilroy R."/>
        </authorList>
    </citation>
    <scope>NUCLEOTIDE SEQUENCE</scope>
    <source>
        <strain evidence="8">G3-2149</strain>
    </source>
</reference>
<evidence type="ECO:0000313" key="9">
    <source>
        <dbReference type="Proteomes" id="UP000823865"/>
    </source>
</evidence>
<keyword evidence="5 8" id="KW-0418">Kinase</keyword>
<keyword evidence="4" id="KW-0547">Nucleotide-binding</keyword>
<evidence type="ECO:0000259" key="7">
    <source>
        <dbReference type="Pfam" id="PF08543"/>
    </source>
</evidence>
<evidence type="ECO:0000256" key="4">
    <source>
        <dbReference type="ARBA" id="ARBA00022741"/>
    </source>
</evidence>
<gene>
    <name evidence="8" type="primary">thiD</name>
    <name evidence="8" type="ORF">H9789_02930</name>
</gene>
<proteinExistence type="predicted"/>